<dbReference type="AlphaFoldDB" id="A0A327VTA6"/>
<comment type="subcellular location">
    <subcellularLocation>
        <location evidence="1">Membrane</location>
        <topology evidence="1">Single-pass membrane protein</topology>
    </subcellularLocation>
</comment>
<dbReference type="GO" id="GO:0016020">
    <property type="term" value="C:membrane"/>
    <property type="evidence" value="ECO:0007669"/>
    <property type="project" value="UniProtKB-SubCell"/>
</dbReference>
<evidence type="ECO:0000256" key="2">
    <source>
        <dbReference type="ARBA" id="ARBA00022692"/>
    </source>
</evidence>
<evidence type="ECO:0000256" key="5">
    <source>
        <dbReference type="SAM" id="Coils"/>
    </source>
</evidence>
<dbReference type="EMBL" id="QLMA01000006">
    <property type="protein sequence ID" value="RAJ79287.1"/>
    <property type="molecule type" value="Genomic_DNA"/>
</dbReference>
<dbReference type="RefSeq" id="WP_111593742.1">
    <property type="nucleotide sequence ID" value="NZ_QLMA01000006.1"/>
</dbReference>
<dbReference type="Proteomes" id="UP000249819">
    <property type="component" value="Unassembled WGS sequence"/>
</dbReference>
<accession>A0A327VTA6</accession>
<name>A0A327VTA6_9BACT</name>
<gene>
    <name evidence="9" type="ORF">CLV59_106348</name>
</gene>
<dbReference type="Pfam" id="PF25917">
    <property type="entry name" value="BSH_RND"/>
    <property type="match status" value="1"/>
</dbReference>
<feature type="domain" description="Multidrug resistance protein MdtA-like barrel-sandwich hybrid" evidence="7">
    <location>
        <begin position="62"/>
        <end position="256"/>
    </location>
</feature>
<feature type="domain" description="p-hydroxybenzoic acid efflux pump subunit AaeA-like beta-barrel" evidence="8">
    <location>
        <begin position="263"/>
        <end position="353"/>
    </location>
</feature>
<evidence type="ECO:0000256" key="1">
    <source>
        <dbReference type="ARBA" id="ARBA00004167"/>
    </source>
</evidence>
<reference evidence="9 10" key="1">
    <citation type="submission" date="2018-06" db="EMBL/GenBank/DDBJ databases">
        <title>Genomic Encyclopedia of Archaeal and Bacterial Type Strains, Phase II (KMG-II): from individual species to whole genera.</title>
        <authorList>
            <person name="Goeker M."/>
        </authorList>
    </citation>
    <scope>NUCLEOTIDE SEQUENCE [LARGE SCALE GENOMIC DNA]</scope>
    <source>
        <strain evidence="9 10">DSM 29821</strain>
    </source>
</reference>
<dbReference type="PANTHER" id="PTHR30386:SF26">
    <property type="entry name" value="TRANSPORT PROTEIN COMB"/>
    <property type="match status" value="1"/>
</dbReference>
<keyword evidence="5" id="KW-0175">Coiled coil</keyword>
<dbReference type="Gene3D" id="1.10.287.470">
    <property type="entry name" value="Helix hairpin bin"/>
    <property type="match status" value="2"/>
</dbReference>
<dbReference type="Pfam" id="PF25963">
    <property type="entry name" value="Beta-barrel_AAEA"/>
    <property type="match status" value="1"/>
</dbReference>
<dbReference type="InterPro" id="IPR058625">
    <property type="entry name" value="MdtA-like_BSH"/>
</dbReference>
<dbReference type="OrthoDB" id="9811754at2"/>
<feature type="transmembrane region" description="Helical" evidence="6">
    <location>
        <begin position="17"/>
        <end position="38"/>
    </location>
</feature>
<evidence type="ECO:0000256" key="6">
    <source>
        <dbReference type="SAM" id="Phobius"/>
    </source>
</evidence>
<dbReference type="Gene3D" id="2.40.30.170">
    <property type="match status" value="1"/>
</dbReference>
<feature type="coiled-coil region" evidence="5">
    <location>
        <begin position="186"/>
        <end position="213"/>
    </location>
</feature>
<keyword evidence="3 6" id="KW-1133">Transmembrane helix</keyword>
<comment type="caution">
    <text evidence="9">The sequence shown here is derived from an EMBL/GenBank/DDBJ whole genome shotgun (WGS) entry which is preliminary data.</text>
</comment>
<evidence type="ECO:0000256" key="4">
    <source>
        <dbReference type="ARBA" id="ARBA00023136"/>
    </source>
</evidence>
<evidence type="ECO:0000313" key="9">
    <source>
        <dbReference type="EMBL" id="RAJ79287.1"/>
    </source>
</evidence>
<evidence type="ECO:0000313" key="10">
    <source>
        <dbReference type="Proteomes" id="UP000249819"/>
    </source>
</evidence>
<dbReference type="InterPro" id="IPR050739">
    <property type="entry name" value="MFP"/>
</dbReference>
<evidence type="ECO:0000259" key="8">
    <source>
        <dbReference type="Pfam" id="PF25963"/>
    </source>
</evidence>
<keyword evidence="2 6" id="KW-0812">Transmembrane</keyword>
<feature type="coiled-coil region" evidence="5">
    <location>
        <begin position="92"/>
        <end position="154"/>
    </location>
</feature>
<keyword evidence="4 6" id="KW-0472">Membrane</keyword>
<evidence type="ECO:0000259" key="7">
    <source>
        <dbReference type="Pfam" id="PF25917"/>
    </source>
</evidence>
<proteinExistence type="predicted"/>
<dbReference type="InterPro" id="IPR058634">
    <property type="entry name" value="AaeA-lik-b-barrel"/>
</dbReference>
<organism evidence="9 10">
    <name type="scientific">Chitinophaga dinghuensis</name>
    <dbReference type="NCBI Taxonomy" id="1539050"/>
    <lineage>
        <taxon>Bacteria</taxon>
        <taxon>Pseudomonadati</taxon>
        <taxon>Bacteroidota</taxon>
        <taxon>Chitinophagia</taxon>
        <taxon>Chitinophagales</taxon>
        <taxon>Chitinophagaceae</taxon>
        <taxon>Chitinophaga</taxon>
    </lineage>
</organism>
<dbReference type="SUPFAM" id="SSF111369">
    <property type="entry name" value="HlyD-like secretion proteins"/>
    <property type="match status" value="3"/>
</dbReference>
<dbReference type="PANTHER" id="PTHR30386">
    <property type="entry name" value="MEMBRANE FUSION SUBUNIT OF EMRAB-TOLC MULTIDRUG EFFLUX PUMP"/>
    <property type="match status" value="1"/>
</dbReference>
<evidence type="ECO:0000256" key="3">
    <source>
        <dbReference type="ARBA" id="ARBA00022989"/>
    </source>
</evidence>
<dbReference type="Gene3D" id="2.40.50.100">
    <property type="match status" value="1"/>
</dbReference>
<protein>
    <submittedName>
        <fullName evidence="9">Membrane fusion protein (Multidrug efflux system)</fullName>
    </submittedName>
</protein>
<dbReference type="GO" id="GO:0055085">
    <property type="term" value="P:transmembrane transport"/>
    <property type="evidence" value="ECO:0007669"/>
    <property type="project" value="InterPro"/>
</dbReference>
<keyword evidence="10" id="KW-1185">Reference proteome</keyword>
<sequence>MNKGTNTNTNTNRTDRIISRVTTIVASIVVICLAIWGIRTLIRQARFEETNDAQVDEYINPVVAKVTGYIEEIRYDENQDVKKGDTLVVIDNSEYAAAQQEAEAALMNAKAQIAVIQSNVKTTDQSSKVYQSQIAAAKAKLTNQEQEYDRYKKLYDVESATKQQLDRVTAALDVARSDYKTAISSYEASLSRIEDAKVQLKALDAEIKRREAVVTRNDLTVSYTVILAPYDGKMGRRTIQPKQLVQAGQTLAFIVDREAGKWVIANYKETQIRHMKIGEKAKIVVDAYPGKSFTGVIESLSGATGSRFSLLPPDNATGNFVKIAQRIPVRIRLEGNSEELRELSAGMSAVVAVKKERN</sequence>